<sequence>MKFRRTTASLAVMLSGALLLSACTSPDETDTPPAGETTAATGSESPTDTASAEPSESASGSGSENPAACLQDVGITATQDGEVRYTAGPGDWSGYNSITFKTYSTYNSAVAAHMFSSFVYFGTDGTICDNKDFGSYEVLSEDPLEVQYTINDDATWSDGTPVTINDYLMDWAAQNPEFLVPGYASGENPEAPVVFEHVSSSFAQYVPEGPQGEVGSKTFTVKYSSPYPDYKLVVGSALPAHVIAKHAGVTPEELAQAVLDRDAETIKKAAEFWNTGWAYNPGELPADLSDVPSSGPYKLKEGGWTAGQSLTLEANEDYFGTPPATRNLIFRFIDDAQQVQSLQNGDVQVIQPQGTVDLVGQLDAIGDAVKVDTFSSLTWEHLDFNFRDSSAFADANGGLELRQAFAYCVPRQQIVDQLIKPISPDTVVMNAREVFPFQDDYQEVVDASYGGEYDAVDIEKSKELVAASGVSTPIDIRIGYRAGNQRRTDTVAAIKASCDQAGFNVIDTNAADFFDVALPNGDYEVALFAWAGSGQIASGQNIYATGKGQNYGEYSNADVDAAWEELASTLDRETQVEATKKIEKGLWDTLYGIPLYAHPGIAAYDSTLQNVRATATQDQISWNAPQWLNS</sequence>
<feature type="compositionally biased region" description="Low complexity" evidence="1">
    <location>
        <begin position="31"/>
        <end position="67"/>
    </location>
</feature>
<feature type="region of interest" description="Disordered" evidence="1">
    <location>
        <begin position="24"/>
        <end position="67"/>
    </location>
</feature>
<keyword evidence="5" id="KW-1185">Reference proteome</keyword>
<feature type="domain" description="Solute-binding protein family 5" evidence="3">
    <location>
        <begin position="139"/>
        <end position="534"/>
    </location>
</feature>
<dbReference type="InterPro" id="IPR000914">
    <property type="entry name" value="SBP_5_dom"/>
</dbReference>
<dbReference type="PROSITE" id="PS51257">
    <property type="entry name" value="PROKAR_LIPOPROTEIN"/>
    <property type="match status" value="1"/>
</dbReference>
<feature type="chain" id="PRO_5047398638" evidence="2">
    <location>
        <begin position="25"/>
        <end position="630"/>
    </location>
</feature>
<dbReference type="InterPro" id="IPR039424">
    <property type="entry name" value="SBP_5"/>
</dbReference>
<accession>A0ABP9F9S0</accession>
<name>A0ABP9F9S0_9ACTN</name>
<evidence type="ECO:0000313" key="4">
    <source>
        <dbReference type="EMBL" id="GAA4897324.1"/>
    </source>
</evidence>
<dbReference type="Gene3D" id="3.40.190.10">
    <property type="entry name" value="Periplasmic binding protein-like II"/>
    <property type="match status" value="1"/>
</dbReference>
<dbReference type="InterPro" id="IPR030678">
    <property type="entry name" value="Peptide/Ni-bd"/>
</dbReference>
<dbReference type="PIRSF" id="PIRSF002741">
    <property type="entry name" value="MppA"/>
    <property type="match status" value="1"/>
</dbReference>
<organism evidence="4 5">
    <name type="scientific">Tessaracoccus lubricantis</name>
    <dbReference type="NCBI Taxonomy" id="545543"/>
    <lineage>
        <taxon>Bacteria</taxon>
        <taxon>Bacillati</taxon>
        <taxon>Actinomycetota</taxon>
        <taxon>Actinomycetes</taxon>
        <taxon>Propionibacteriales</taxon>
        <taxon>Propionibacteriaceae</taxon>
        <taxon>Tessaracoccus</taxon>
    </lineage>
</organism>
<dbReference type="Gene3D" id="3.10.105.10">
    <property type="entry name" value="Dipeptide-binding Protein, Domain 3"/>
    <property type="match status" value="1"/>
</dbReference>
<protein>
    <submittedName>
        <fullName evidence="4">ABC transporter family substrate-binding protein</fullName>
    </submittedName>
</protein>
<keyword evidence="2" id="KW-0732">Signal</keyword>
<dbReference type="Proteomes" id="UP001501521">
    <property type="component" value="Unassembled WGS sequence"/>
</dbReference>
<evidence type="ECO:0000256" key="1">
    <source>
        <dbReference type="SAM" id="MobiDB-lite"/>
    </source>
</evidence>
<dbReference type="PANTHER" id="PTHR30290">
    <property type="entry name" value="PERIPLASMIC BINDING COMPONENT OF ABC TRANSPORTER"/>
    <property type="match status" value="1"/>
</dbReference>
<gene>
    <name evidence="4" type="ORF">GCM10025789_14010</name>
</gene>
<dbReference type="EMBL" id="BAABLV010000020">
    <property type="protein sequence ID" value="GAA4897324.1"/>
    <property type="molecule type" value="Genomic_DNA"/>
</dbReference>
<dbReference type="RefSeq" id="WP_345581015.1">
    <property type="nucleotide sequence ID" value="NZ_BAABLV010000020.1"/>
</dbReference>
<dbReference type="CDD" id="cd08501">
    <property type="entry name" value="PBP2_Lpqw"/>
    <property type="match status" value="1"/>
</dbReference>
<evidence type="ECO:0000313" key="5">
    <source>
        <dbReference type="Proteomes" id="UP001501521"/>
    </source>
</evidence>
<proteinExistence type="predicted"/>
<dbReference type="Pfam" id="PF00496">
    <property type="entry name" value="SBP_bac_5"/>
    <property type="match status" value="1"/>
</dbReference>
<comment type="caution">
    <text evidence="4">The sequence shown here is derived from an EMBL/GenBank/DDBJ whole genome shotgun (WGS) entry which is preliminary data.</text>
</comment>
<dbReference type="SUPFAM" id="SSF53850">
    <property type="entry name" value="Periplasmic binding protein-like II"/>
    <property type="match status" value="1"/>
</dbReference>
<evidence type="ECO:0000256" key="2">
    <source>
        <dbReference type="SAM" id="SignalP"/>
    </source>
</evidence>
<reference evidence="5" key="1">
    <citation type="journal article" date="2019" name="Int. J. Syst. Evol. Microbiol.">
        <title>The Global Catalogue of Microorganisms (GCM) 10K type strain sequencing project: providing services to taxonomists for standard genome sequencing and annotation.</title>
        <authorList>
            <consortium name="The Broad Institute Genomics Platform"/>
            <consortium name="The Broad Institute Genome Sequencing Center for Infectious Disease"/>
            <person name="Wu L."/>
            <person name="Ma J."/>
        </authorList>
    </citation>
    <scope>NUCLEOTIDE SEQUENCE [LARGE SCALE GENOMIC DNA]</scope>
    <source>
        <strain evidence="5">JCM 19125</strain>
    </source>
</reference>
<dbReference type="PANTHER" id="PTHR30290:SF65">
    <property type="entry name" value="MONOACYL PHOSPHATIDYLINOSITOL TETRAMANNOSIDE-BINDING PROTEIN LPQW-RELATED"/>
    <property type="match status" value="1"/>
</dbReference>
<feature type="signal peptide" evidence="2">
    <location>
        <begin position="1"/>
        <end position="24"/>
    </location>
</feature>
<evidence type="ECO:0000259" key="3">
    <source>
        <dbReference type="Pfam" id="PF00496"/>
    </source>
</evidence>